<dbReference type="eggNOG" id="arCOG02431">
    <property type="taxonomic scope" value="Archaea"/>
</dbReference>
<evidence type="ECO:0000313" key="2">
    <source>
        <dbReference type="Proteomes" id="UP000000663"/>
    </source>
</evidence>
<evidence type="ECO:0008006" key="3">
    <source>
        <dbReference type="Google" id="ProtNLM"/>
    </source>
</evidence>
<dbReference type="Gene3D" id="3.40.50.450">
    <property type="match status" value="1"/>
</dbReference>
<dbReference type="Proteomes" id="UP000000663">
    <property type="component" value="Chromosome"/>
</dbReference>
<dbReference type="InterPro" id="IPR005269">
    <property type="entry name" value="LOG"/>
</dbReference>
<organism evidence="1 2">
    <name type="scientific">Methanocella arvoryzae (strain DSM 22066 / NBRC 105507 / MRE50)</name>
    <dbReference type="NCBI Taxonomy" id="351160"/>
    <lineage>
        <taxon>Archaea</taxon>
        <taxon>Methanobacteriati</taxon>
        <taxon>Methanobacteriota</taxon>
        <taxon>Stenosarchaea group</taxon>
        <taxon>Methanomicrobia</taxon>
        <taxon>Methanocellales</taxon>
        <taxon>Methanocellaceae</taxon>
        <taxon>Methanocella</taxon>
    </lineage>
</organism>
<dbReference type="Pfam" id="PF03641">
    <property type="entry name" value="Lysine_decarbox"/>
    <property type="match status" value="1"/>
</dbReference>
<dbReference type="SUPFAM" id="SSF102405">
    <property type="entry name" value="MCP/YpsA-like"/>
    <property type="match status" value="1"/>
</dbReference>
<protein>
    <recommendedName>
        <fullName evidence="3">Cytokinin riboside 5'-monophosphate phosphoribohydrolase</fullName>
    </recommendedName>
</protein>
<accession>Q0W2V0</accession>
<dbReference type="NCBIfam" id="TIGR00730">
    <property type="entry name" value="Rossman fold protein, TIGR00730 family"/>
    <property type="match status" value="1"/>
</dbReference>
<dbReference type="GeneID" id="5145656"/>
<gene>
    <name evidence="1" type="ORF">RCIX2172</name>
</gene>
<dbReference type="KEGG" id="rci:RCIX2172"/>
<dbReference type="PANTHER" id="PTHR31223">
    <property type="entry name" value="LOG FAMILY PROTEIN YJL055W"/>
    <property type="match status" value="1"/>
</dbReference>
<proteinExistence type="predicted"/>
<evidence type="ECO:0000313" key="1">
    <source>
        <dbReference type="EMBL" id="CAJ37293.1"/>
    </source>
</evidence>
<dbReference type="GO" id="GO:0009691">
    <property type="term" value="P:cytokinin biosynthetic process"/>
    <property type="evidence" value="ECO:0007669"/>
    <property type="project" value="InterPro"/>
</dbReference>
<reference evidence="1 2" key="1">
    <citation type="journal article" date="2006" name="Science">
        <title>Genome of rice cluster I archaea -- the key methane producers in the rice rhizosphere.</title>
        <authorList>
            <person name="Erkel C."/>
            <person name="Kube M."/>
            <person name="Reinhardt R."/>
            <person name="Liesack W."/>
        </authorList>
    </citation>
    <scope>NUCLEOTIDE SEQUENCE [LARGE SCALE GENOMIC DNA]</scope>
    <source>
        <strain evidence="2">DSM 22066 / NBRC 105507 / MRE50</strain>
    </source>
</reference>
<dbReference type="GO" id="GO:0005829">
    <property type="term" value="C:cytosol"/>
    <property type="evidence" value="ECO:0007669"/>
    <property type="project" value="TreeGrafter"/>
</dbReference>
<dbReference type="GO" id="GO:0016799">
    <property type="term" value="F:hydrolase activity, hydrolyzing N-glycosyl compounds"/>
    <property type="evidence" value="ECO:0007669"/>
    <property type="project" value="TreeGrafter"/>
</dbReference>
<dbReference type="RefSeq" id="WP_012035284.1">
    <property type="nucleotide sequence ID" value="NC_009464.1"/>
</dbReference>
<sequence length="200" mass="22102">MKRICVFCGSSPGARQEYIDAAREMGRALARRNIGLVYGGGNVGLMGEIATAAVEAGGEVIGVIPKWLVDREVAFTTLKDLRVVNSMHERKALMAGLSDGFVALPGGLGTMEEFFEAATWAQLGIHKKPCGLLNVCGYYDSLMAFLDHSTEEFFVRPENRKMIMMEEDPDRLIDLFESYSPVFVDKATWALQLTAKARDR</sequence>
<name>Q0W2V0_METAR</name>
<keyword evidence="2" id="KW-1185">Reference proteome</keyword>
<dbReference type="PANTHER" id="PTHR31223:SF70">
    <property type="entry name" value="LOG FAMILY PROTEIN YJL055W"/>
    <property type="match status" value="1"/>
</dbReference>
<dbReference type="EMBL" id="AM114193">
    <property type="protein sequence ID" value="CAJ37293.1"/>
    <property type="molecule type" value="Genomic_DNA"/>
</dbReference>
<dbReference type="AlphaFoldDB" id="Q0W2V0"/>
<dbReference type="InterPro" id="IPR031100">
    <property type="entry name" value="LOG_fam"/>
</dbReference>